<protein>
    <submittedName>
        <fullName evidence="1">Uncharacterized protein</fullName>
    </submittedName>
</protein>
<sequence length="153" mass="17269">MLPCFRRSATCRGRDLRVAAARAARLLCSPSVLHFFVPVVTGCRDLMFQQIKQWLVNGDKKIHPSRFGDKRKGIMTSSDASKGRCLSAQEAAQSRWDEEFVARLQDKEDATTSKYCELNIPLLDGPTKVSEDEMHGIMDDIVHFEMMEDEAAC</sequence>
<organism evidence="1">
    <name type="scientific">Fagus sylvatica</name>
    <name type="common">Beechnut</name>
    <dbReference type="NCBI Taxonomy" id="28930"/>
    <lineage>
        <taxon>Eukaryota</taxon>
        <taxon>Viridiplantae</taxon>
        <taxon>Streptophyta</taxon>
        <taxon>Embryophyta</taxon>
        <taxon>Tracheophyta</taxon>
        <taxon>Spermatophyta</taxon>
        <taxon>Magnoliopsida</taxon>
        <taxon>eudicotyledons</taxon>
        <taxon>Gunneridae</taxon>
        <taxon>Pentapetalae</taxon>
        <taxon>rosids</taxon>
        <taxon>fabids</taxon>
        <taxon>Fagales</taxon>
        <taxon>Fagaceae</taxon>
        <taxon>Fagus</taxon>
    </lineage>
</organism>
<dbReference type="AlphaFoldDB" id="A0A2N9IG16"/>
<proteinExistence type="predicted"/>
<evidence type="ECO:0000313" key="1">
    <source>
        <dbReference type="EMBL" id="SPD23712.1"/>
    </source>
</evidence>
<dbReference type="EMBL" id="OIVN01005713">
    <property type="protein sequence ID" value="SPD23712.1"/>
    <property type="molecule type" value="Genomic_DNA"/>
</dbReference>
<reference evidence="1" key="1">
    <citation type="submission" date="2018-02" db="EMBL/GenBank/DDBJ databases">
        <authorList>
            <person name="Cohen D.B."/>
            <person name="Kent A.D."/>
        </authorList>
    </citation>
    <scope>NUCLEOTIDE SEQUENCE</scope>
</reference>
<name>A0A2N9IG16_FAGSY</name>
<accession>A0A2N9IG16</accession>
<gene>
    <name evidence="1" type="ORF">FSB_LOCUS51594</name>
</gene>